<protein>
    <recommendedName>
        <fullName evidence="10">DNA 5'-3' helicase</fullName>
        <ecNumber evidence="10">5.6.2.3</ecNumber>
    </recommendedName>
</protein>
<sequence length="451" mass="50564">MELDLMFLKKTPPHSPEAEKTILGGILLNNANLNPVLTIISPEDFYKEANRKIIEKIILLVDKGLPVDVLTLSEELQKEGSLEEIGGASYLSSLMDGIPKSLNVEFYARIIKEKSLFRQLILSSAKIISSSFEQKDDAEQLLDEAQAAIIEVAEKRIKPGFVPMSLLTPPTIDMIKALHDRGEAVTGVPTGFRDLDGLTAGFHNSEFIVIAARPSMGKTALCLNISQYAGLKTDYSVGFFSLEMAKEQVVLRMLCAEAQLDLKKVRTGFIGEREFEKLKLSAEVLSQAKIFVDETAALTVMEMKAKARRLKMEQNLDLLFIDYIQLMRTGGRFENRNQEMSYISRSLKELAKEIKIPVVGISQLSRAPERGRREPIPQLSDLRESGAIEQDADVVIFIYRPELYHPDDESLRGKADVNIAKQRNGPTGRISLAFIREYARFADMEFQAFKS</sequence>
<evidence type="ECO:0000256" key="11">
    <source>
        <dbReference type="ARBA" id="ARBA00048954"/>
    </source>
</evidence>
<proteinExistence type="inferred from homology"/>
<evidence type="ECO:0000259" key="13">
    <source>
        <dbReference type="PROSITE" id="PS51199"/>
    </source>
</evidence>
<dbReference type="Gene3D" id="1.10.860.10">
    <property type="entry name" value="DNAb Helicase, Chain A"/>
    <property type="match status" value="1"/>
</dbReference>
<dbReference type="PANTHER" id="PTHR30153">
    <property type="entry name" value="REPLICATIVE DNA HELICASE DNAB"/>
    <property type="match status" value="1"/>
</dbReference>
<comment type="caution">
    <text evidence="14">The sequence shown here is derived from an EMBL/GenBank/DDBJ whole genome shotgun (WGS) entry which is preliminary data.</text>
</comment>
<name>A0A0F9P355_9ZZZZ</name>
<comment type="similarity">
    <text evidence="1">Belongs to the helicase family. DnaB subfamily.</text>
</comment>
<feature type="domain" description="SF4 helicase" evidence="13">
    <location>
        <begin position="181"/>
        <end position="448"/>
    </location>
</feature>
<organism evidence="14">
    <name type="scientific">marine sediment metagenome</name>
    <dbReference type="NCBI Taxonomy" id="412755"/>
    <lineage>
        <taxon>unclassified sequences</taxon>
        <taxon>metagenomes</taxon>
        <taxon>ecological metagenomes</taxon>
    </lineage>
</organism>
<dbReference type="InterPro" id="IPR007694">
    <property type="entry name" value="DNA_helicase_DnaB-like_C"/>
</dbReference>
<dbReference type="SUPFAM" id="SSF48024">
    <property type="entry name" value="N-terminal domain of DnaB helicase"/>
    <property type="match status" value="1"/>
</dbReference>
<reference evidence="14" key="1">
    <citation type="journal article" date="2015" name="Nature">
        <title>Complex archaea that bridge the gap between prokaryotes and eukaryotes.</title>
        <authorList>
            <person name="Spang A."/>
            <person name="Saw J.H."/>
            <person name="Jorgensen S.L."/>
            <person name="Zaremba-Niedzwiedzka K."/>
            <person name="Martijn J."/>
            <person name="Lind A.E."/>
            <person name="van Eijk R."/>
            <person name="Schleper C."/>
            <person name="Guy L."/>
            <person name="Ettema T.J."/>
        </authorList>
    </citation>
    <scope>NUCLEOTIDE SEQUENCE</scope>
</reference>
<dbReference type="Pfam" id="PF00772">
    <property type="entry name" value="DnaB"/>
    <property type="match status" value="1"/>
</dbReference>
<dbReference type="AlphaFoldDB" id="A0A0F9P355"/>
<keyword evidence="2" id="KW-0639">Primosome</keyword>
<dbReference type="GO" id="GO:0005829">
    <property type="term" value="C:cytosol"/>
    <property type="evidence" value="ECO:0007669"/>
    <property type="project" value="TreeGrafter"/>
</dbReference>
<evidence type="ECO:0000256" key="8">
    <source>
        <dbReference type="ARBA" id="ARBA00023125"/>
    </source>
</evidence>
<dbReference type="Gene3D" id="3.40.50.300">
    <property type="entry name" value="P-loop containing nucleotide triphosphate hydrolases"/>
    <property type="match status" value="1"/>
</dbReference>
<evidence type="ECO:0000256" key="1">
    <source>
        <dbReference type="ARBA" id="ARBA00008428"/>
    </source>
</evidence>
<evidence type="ECO:0000313" key="14">
    <source>
        <dbReference type="EMBL" id="KKM87877.1"/>
    </source>
</evidence>
<keyword evidence="5" id="KW-0378">Hydrolase</keyword>
<keyword evidence="9" id="KW-0413">Isomerase</keyword>
<keyword evidence="3" id="KW-0235">DNA replication</keyword>
<dbReference type="InterPro" id="IPR007693">
    <property type="entry name" value="DNA_helicase_DnaB-like_N"/>
</dbReference>
<keyword evidence="12" id="KW-0175">Coiled coil</keyword>
<dbReference type="GO" id="GO:0005524">
    <property type="term" value="F:ATP binding"/>
    <property type="evidence" value="ECO:0007669"/>
    <property type="project" value="UniProtKB-KW"/>
</dbReference>
<dbReference type="EMBL" id="LAZR01007040">
    <property type="protein sequence ID" value="KKM87877.1"/>
    <property type="molecule type" value="Genomic_DNA"/>
</dbReference>
<dbReference type="InterPro" id="IPR003593">
    <property type="entry name" value="AAA+_ATPase"/>
</dbReference>
<dbReference type="GO" id="GO:0016787">
    <property type="term" value="F:hydrolase activity"/>
    <property type="evidence" value="ECO:0007669"/>
    <property type="project" value="UniProtKB-KW"/>
</dbReference>
<dbReference type="GO" id="GO:0006269">
    <property type="term" value="P:DNA replication, synthesis of primer"/>
    <property type="evidence" value="ECO:0007669"/>
    <property type="project" value="UniProtKB-KW"/>
</dbReference>
<evidence type="ECO:0000256" key="2">
    <source>
        <dbReference type="ARBA" id="ARBA00022515"/>
    </source>
</evidence>
<evidence type="ECO:0000256" key="5">
    <source>
        <dbReference type="ARBA" id="ARBA00022801"/>
    </source>
</evidence>
<evidence type="ECO:0000256" key="7">
    <source>
        <dbReference type="ARBA" id="ARBA00022840"/>
    </source>
</evidence>
<dbReference type="Pfam" id="PF03796">
    <property type="entry name" value="DnaB_C"/>
    <property type="match status" value="1"/>
</dbReference>
<dbReference type="PROSITE" id="PS51199">
    <property type="entry name" value="SF4_HELICASE"/>
    <property type="match status" value="1"/>
</dbReference>
<keyword evidence="8" id="KW-0238">DNA-binding</keyword>
<dbReference type="NCBIfam" id="TIGR00665">
    <property type="entry name" value="DnaB"/>
    <property type="match status" value="1"/>
</dbReference>
<dbReference type="FunFam" id="1.10.860.10:FF:000001">
    <property type="entry name" value="Replicative DNA helicase"/>
    <property type="match status" value="1"/>
</dbReference>
<keyword evidence="6" id="KW-0347">Helicase</keyword>
<keyword evidence="7" id="KW-0067">ATP-binding</keyword>
<dbReference type="EC" id="5.6.2.3" evidence="10"/>
<dbReference type="InterPro" id="IPR036185">
    <property type="entry name" value="DNA_heli_DnaB-like_N_sf"/>
</dbReference>
<gene>
    <name evidence="14" type="ORF">LCGC14_1264460</name>
</gene>
<dbReference type="SUPFAM" id="SSF52540">
    <property type="entry name" value="P-loop containing nucleoside triphosphate hydrolases"/>
    <property type="match status" value="1"/>
</dbReference>
<feature type="coiled-coil region" evidence="12">
    <location>
        <begin position="128"/>
        <end position="158"/>
    </location>
</feature>
<dbReference type="SMART" id="SM00382">
    <property type="entry name" value="AAA"/>
    <property type="match status" value="1"/>
</dbReference>
<dbReference type="PANTHER" id="PTHR30153:SF2">
    <property type="entry name" value="REPLICATIVE DNA HELICASE"/>
    <property type="match status" value="1"/>
</dbReference>
<accession>A0A0F9P355</accession>
<evidence type="ECO:0000256" key="10">
    <source>
        <dbReference type="ARBA" id="ARBA00044969"/>
    </source>
</evidence>
<dbReference type="InterPro" id="IPR007692">
    <property type="entry name" value="DNA_helicase_DnaB"/>
</dbReference>
<dbReference type="CDD" id="cd00984">
    <property type="entry name" value="DnaB_C"/>
    <property type="match status" value="1"/>
</dbReference>
<dbReference type="InterPro" id="IPR016136">
    <property type="entry name" value="DNA_helicase_N/primase_C"/>
</dbReference>
<evidence type="ECO:0000256" key="4">
    <source>
        <dbReference type="ARBA" id="ARBA00022741"/>
    </source>
</evidence>
<dbReference type="GO" id="GO:1990077">
    <property type="term" value="C:primosome complex"/>
    <property type="evidence" value="ECO:0007669"/>
    <property type="project" value="UniProtKB-KW"/>
</dbReference>
<comment type="catalytic activity">
    <reaction evidence="11">
        <text>ATP + H2O = ADP + phosphate + H(+)</text>
        <dbReference type="Rhea" id="RHEA:13065"/>
        <dbReference type="ChEBI" id="CHEBI:15377"/>
        <dbReference type="ChEBI" id="CHEBI:15378"/>
        <dbReference type="ChEBI" id="CHEBI:30616"/>
        <dbReference type="ChEBI" id="CHEBI:43474"/>
        <dbReference type="ChEBI" id="CHEBI:456216"/>
        <dbReference type="EC" id="5.6.2.3"/>
    </reaction>
</comment>
<keyword evidence="4" id="KW-0547">Nucleotide-binding</keyword>
<dbReference type="GO" id="GO:0003677">
    <property type="term" value="F:DNA binding"/>
    <property type="evidence" value="ECO:0007669"/>
    <property type="project" value="UniProtKB-KW"/>
</dbReference>
<dbReference type="InterPro" id="IPR027417">
    <property type="entry name" value="P-loop_NTPase"/>
</dbReference>
<evidence type="ECO:0000256" key="12">
    <source>
        <dbReference type="SAM" id="Coils"/>
    </source>
</evidence>
<evidence type="ECO:0000256" key="9">
    <source>
        <dbReference type="ARBA" id="ARBA00023235"/>
    </source>
</evidence>
<evidence type="ECO:0000256" key="3">
    <source>
        <dbReference type="ARBA" id="ARBA00022705"/>
    </source>
</evidence>
<evidence type="ECO:0000256" key="6">
    <source>
        <dbReference type="ARBA" id="ARBA00022806"/>
    </source>
</evidence>
<dbReference type="GO" id="GO:0043139">
    <property type="term" value="F:5'-3' DNA helicase activity"/>
    <property type="evidence" value="ECO:0007669"/>
    <property type="project" value="UniProtKB-EC"/>
</dbReference>